<accession>A0A840ZNI0</accession>
<dbReference type="AlphaFoldDB" id="A0A840ZNI0"/>
<evidence type="ECO:0000313" key="2">
    <source>
        <dbReference type="Proteomes" id="UP000583454"/>
    </source>
</evidence>
<dbReference type="EMBL" id="JACHOP010000028">
    <property type="protein sequence ID" value="MBB5759772.1"/>
    <property type="molecule type" value="Genomic_DNA"/>
</dbReference>
<dbReference type="Proteomes" id="UP000583454">
    <property type="component" value="Unassembled WGS sequence"/>
</dbReference>
<proteinExistence type="predicted"/>
<sequence length="329" mass="34282">MIDGSFLRALFARLRRPSLRGLVAGLVGALAAILPARAEPVFPPAGSLGLAPPAGMTPAKSFAGFEHRSGASIILMEMPPEAWDQISQKFTPEAVAASGFRVKGEREALPVQGGEGFVLRGSQSANGLTYTKWVAVVRGAPGTGLVTVQVPESAAKQVPGKAVEAALRTIAFRAKASVADQVAALPYTIGDTAGYRPVVVFAGNSLILTEGPKDVDPQGEQPAILITPSLGQVAVPSGGEATLARRVFAAHKDARDVAVTGEESSPRGSAIVVRLRGTYTDTRTSRPMAMTQTMVFEGDRYLRVLGFADAAKADALARAERVAASVALR</sequence>
<gene>
    <name evidence="1" type="ORF">HNR00_004506</name>
</gene>
<keyword evidence="2" id="KW-1185">Reference proteome</keyword>
<organism evidence="1 2">
    <name type="scientific">Methylorubrum rhodinum</name>
    <dbReference type="NCBI Taxonomy" id="29428"/>
    <lineage>
        <taxon>Bacteria</taxon>
        <taxon>Pseudomonadati</taxon>
        <taxon>Pseudomonadota</taxon>
        <taxon>Alphaproteobacteria</taxon>
        <taxon>Hyphomicrobiales</taxon>
        <taxon>Methylobacteriaceae</taxon>
        <taxon>Methylorubrum</taxon>
    </lineage>
</organism>
<reference evidence="1 2" key="1">
    <citation type="submission" date="2020-08" db="EMBL/GenBank/DDBJ databases">
        <title>Genomic Encyclopedia of Type Strains, Phase IV (KMG-IV): sequencing the most valuable type-strain genomes for metagenomic binning, comparative biology and taxonomic classification.</title>
        <authorList>
            <person name="Goeker M."/>
        </authorList>
    </citation>
    <scope>NUCLEOTIDE SEQUENCE [LARGE SCALE GENOMIC DNA]</scope>
    <source>
        <strain evidence="1 2">DSM 2163</strain>
    </source>
</reference>
<comment type="caution">
    <text evidence="1">The sequence shown here is derived from an EMBL/GenBank/DDBJ whole genome shotgun (WGS) entry which is preliminary data.</text>
</comment>
<protein>
    <submittedName>
        <fullName evidence="1">Uncharacterized protein</fullName>
    </submittedName>
</protein>
<name>A0A840ZNI0_9HYPH</name>
<evidence type="ECO:0000313" key="1">
    <source>
        <dbReference type="EMBL" id="MBB5759772.1"/>
    </source>
</evidence>
<dbReference type="RefSeq" id="WP_183573151.1">
    <property type="nucleotide sequence ID" value="NZ_JACHOP010000028.1"/>
</dbReference>